<dbReference type="Proteomes" id="UP001259572">
    <property type="component" value="Unassembled WGS sequence"/>
</dbReference>
<gene>
    <name evidence="2" type="ORF">RQX22_06890</name>
</gene>
<proteinExistence type="predicted"/>
<keyword evidence="1" id="KW-0472">Membrane</keyword>
<dbReference type="Pfam" id="PF19883">
    <property type="entry name" value="DUF6356"/>
    <property type="match status" value="1"/>
</dbReference>
<keyword evidence="1" id="KW-1133">Transmembrane helix</keyword>
<evidence type="ECO:0000313" key="3">
    <source>
        <dbReference type="Proteomes" id="UP001259572"/>
    </source>
</evidence>
<feature type="transmembrane region" description="Helical" evidence="1">
    <location>
        <begin position="20"/>
        <end position="43"/>
    </location>
</feature>
<protein>
    <submittedName>
        <fullName evidence="2">DUF6356 family protein</fullName>
    </submittedName>
</protein>
<name>A0ABU3Q5I9_9SPHN</name>
<keyword evidence="1" id="KW-0812">Transmembrane</keyword>
<dbReference type="InterPro" id="IPR045936">
    <property type="entry name" value="DUF6356"/>
</dbReference>
<keyword evidence="3" id="KW-1185">Reference proteome</keyword>
<evidence type="ECO:0000313" key="2">
    <source>
        <dbReference type="EMBL" id="MDT9598671.1"/>
    </source>
</evidence>
<sequence length="81" mass="9023">MRHFFTSHPASVGETYFEHMHMAFGFGATMIVSGIACLIHGLVPAWCVTTGSKAVTRLHSRMVLKRRSKPAHMAHVLDFVI</sequence>
<accession>A0ABU3Q5I9</accession>
<organism evidence="2 3">
    <name type="scientific">Sphingosinicella rhizophila</name>
    <dbReference type="NCBI Taxonomy" id="3050082"/>
    <lineage>
        <taxon>Bacteria</taxon>
        <taxon>Pseudomonadati</taxon>
        <taxon>Pseudomonadota</taxon>
        <taxon>Alphaproteobacteria</taxon>
        <taxon>Sphingomonadales</taxon>
        <taxon>Sphingosinicellaceae</taxon>
        <taxon>Sphingosinicella</taxon>
    </lineage>
</organism>
<dbReference type="RefSeq" id="WP_315724925.1">
    <property type="nucleotide sequence ID" value="NZ_JAVUPU010000003.1"/>
</dbReference>
<dbReference type="EMBL" id="JAVUPU010000003">
    <property type="protein sequence ID" value="MDT9598671.1"/>
    <property type="molecule type" value="Genomic_DNA"/>
</dbReference>
<reference evidence="2 3" key="1">
    <citation type="submission" date="2023-05" db="EMBL/GenBank/DDBJ databases">
        <authorList>
            <person name="Guo Y."/>
        </authorList>
    </citation>
    <scope>NUCLEOTIDE SEQUENCE [LARGE SCALE GENOMIC DNA]</scope>
    <source>
        <strain evidence="2 3">GR2756</strain>
    </source>
</reference>
<comment type="caution">
    <text evidence="2">The sequence shown here is derived from an EMBL/GenBank/DDBJ whole genome shotgun (WGS) entry which is preliminary data.</text>
</comment>
<evidence type="ECO:0000256" key="1">
    <source>
        <dbReference type="SAM" id="Phobius"/>
    </source>
</evidence>